<reference evidence="1" key="1">
    <citation type="submission" date="2022-03" db="EMBL/GenBank/DDBJ databases">
        <title>A functionally conserved STORR gene fusion in Papaver species that diverged 16.8 million years ago.</title>
        <authorList>
            <person name="Catania T."/>
        </authorList>
    </citation>
    <scope>NUCLEOTIDE SEQUENCE</scope>
    <source>
        <strain evidence="1">S-191538</strain>
    </source>
</reference>
<sequence length="63" mass="6893">MSGTPTMFAARELATTIHHPVGQNLAARINGEDDDAGMAECLNAMYELRSCTNEIILFFMDGE</sequence>
<comment type="caution">
    <text evidence="1">The sequence shown here is derived from an EMBL/GenBank/DDBJ whole genome shotgun (WGS) entry which is preliminary data.</text>
</comment>
<protein>
    <submittedName>
        <fullName evidence="1">Uncharacterized protein</fullName>
    </submittedName>
</protein>
<dbReference type="EMBL" id="JAJJMA010022371">
    <property type="protein sequence ID" value="MCL7023458.1"/>
    <property type="molecule type" value="Genomic_DNA"/>
</dbReference>
<keyword evidence="2" id="KW-1185">Reference proteome</keyword>
<proteinExistence type="predicted"/>
<dbReference type="Proteomes" id="UP001177140">
    <property type="component" value="Unassembled WGS sequence"/>
</dbReference>
<name>A0AA41RZL7_PAPNU</name>
<dbReference type="GO" id="GO:0009567">
    <property type="term" value="P:double fertilization forming a zygote and endosperm"/>
    <property type="evidence" value="ECO:0007669"/>
    <property type="project" value="InterPro"/>
</dbReference>
<accession>A0AA41RZL7</accession>
<evidence type="ECO:0000313" key="2">
    <source>
        <dbReference type="Proteomes" id="UP001177140"/>
    </source>
</evidence>
<dbReference type="AlphaFoldDB" id="A0AA41RZL7"/>
<dbReference type="InterPro" id="IPR044711">
    <property type="entry name" value="EC11-15"/>
</dbReference>
<feature type="non-terminal residue" evidence="1">
    <location>
        <position position="63"/>
    </location>
</feature>
<gene>
    <name evidence="1" type="ORF">MKW94_017556</name>
</gene>
<evidence type="ECO:0000313" key="1">
    <source>
        <dbReference type="EMBL" id="MCL7023458.1"/>
    </source>
</evidence>
<dbReference type="PANTHER" id="PTHR35293">
    <property type="entry name" value="EGG CELL-SECRETED PROTEIN 1.5"/>
    <property type="match status" value="1"/>
</dbReference>
<organism evidence="1 2">
    <name type="scientific">Papaver nudicaule</name>
    <name type="common">Iceland poppy</name>
    <dbReference type="NCBI Taxonomy" id="74823"/>
    <lineage>
        <taxon>Eukaryota</taxon>
        <taxon>Viridiplantae</taxon>
        <taxon>Streptophyta</taxon>
        <taxon>Embryophyta</taxon>
        <taxon>Tracheophyta</taxon>
        <taxon>Spermatophyta</taxon>
        <taxon>Magnoliopsida</taxon>
        <taxon>Ranunculales</taxon>
        <taxon>Papaveraceae</taxon>
        <taxon>Papaveroideae</taxon>
        <taxon>Papaver</taxon>
    </lineage>
</organism>
<dbReference type="PANTHER" id="PTHR35293:SF10">
    <property type="entry name" value="EGG CELL-SECRETED PROTEIN 1.2-RELATED"/>
    <property type="match status" value="1"/>
</dbReference>